<keyword evidence="1" id="KW-1133">Transmembrane helix</keyword>
<comment type="caution">
    <text evidence="2">The sequence shown here is derived from an EMBL/GenBank/DDBJ whole genome shotgun (WGS) entry which is preliminary data.</text>
</comment>
<evidence type="ECO:0000313" key="3">
    <source>
        <dbReference type="Proteomes" id="UP000003544"/>
    </source>
</evidence>
<reference evidence="2 3" key="1">
    <citation type="journal article" date="2011" name="J. Bacteriol.">
        <title>Draft genome sequence of Methylophaga aminisulfidivorans MP T.</title>
        <authorList>
            <person name="Han G.H."/>
            <person name="Kim W."/>
            <person name="Chun J."/>
            <person name="Kim S.W."/>
        </authorList>
    </citation>
    <scope>NUCLEOTIDE SEQUENCE [LARGE SCALE GENOMIC DNA]</scope>
    <source>
        <strain evidence="3">MP(T)</strain>
    </source>
</reference>
<evidence type="ECO:0000313" key="2">
    <source>
        <dbReference type="EMBL" id="EGL53826.1"/>
    </source>
</evidence>
<keyword evidence="1" id="KW-0812">Transmembrane</keyword>
<dbReference type="AlphaFoldDB" id="F5T0N6"/>
<evidence type="ECO:0000256" key="1">
    <source>
        <dbReference type="SAM" id="Phobius"/>
    </source>
</evidence>
<feature type="transmembrane region" description="Helical" evidence="1">
    <location>
        <begin position="52"/>
        <end position="73"/>
    </location>
</feature>
<feature type="transmembrane region" description="Helical" evidence="1">
    <location>
        <begin position="85"/>
        <end position="105"/>
    </location>
</feature>
<proteinExistence type="predicted"/>
<keyword evidence="1" id="KW-0472">Membrane</keyword>
<gene>
    <name evidence="2" type="ORF">MAMP_00029</name>
</gene>
<name>F5T0N6_9GAMM</name>
<dbReference type="Proteomes" id="UP000003544">
    <property type="component" value="Unassembled WGS sequence"/>
</dbReference>
<dbReference type="EMBL" id="AFIG01000002">
    <property type="protein sequence ID" value="EGL53826.1"/>
    <property type="molecule type" value="Genomic_DNA"/>
</dbReference>
<accession>F5T0N6</accession>
<keyword evidence="3" id="KW-1185">Reference proteome</keyword>
<organism evidence="2 3">
    <name type="scientific">Methylophaga aminisulfidivorans MP</name>
    <dbReference type="NCBI Taxonomy" id="1026882"/>
    <lineage>
        <taxon>Bacteria</taxon>
        <taxon>Pseudomonadati</taxon>
        <taxon>Pseudomonadota</taxon>
        <taxon>Gammaproteobacteria</taxon>
        <taxon>Thiotrichales</taxon>
        <taxon>Piscirickettsiaceae</taxon>
        <taxon>Methylophaga</taxon>
    </lineage>
</organism>
<sequence length="153" mass="17534">MFYKKITTEVHEQSIPYRLKPMVKLMPFIAAITVAIALLLAIFDVFVRVAPFFFLASLVAVGLQILFILIALISKTARHKAINSTEGKFMVVLALLTWAAIKFSWQTFRYVLKLHAKSKSASGRDYQDRNVFGYHGHESEAQKARRLFGQYYE</sequence>
<protein>
    <submittedName>
        <fullName evidence="2">Uncharacterized protein</fullName>
    </submittedName>
</protein>
<feature type="transmembrane region" description="Helical" evidence="1">
    <location>
        <begin position="25"/>
        <end position="46"/>
    </location>
</feature>